<dbReference type="InterPro" id="IPR014216">
    <property type="entry name" value="ABC_transptr_CydD"/>
</dbReference>
<dbReference type="EMBL" id="JANQBD010000003">
    <property type="protein sequence ID" value="MCR8630649.1"/>
    <property type="molecule type" value="Genomic_DNA"/>
</dbReference>
<dbReference type="Gene3D" id="3.40.50.300">
    <property type="entry name" value="P-loop containing nucleotide triphosphate hydrolases"/>
    <property type="match status" value="1"/>
</dbReference>
<dbReference type="PANTHER" id="PTHR24221">
    <property type="entry name" value="ATP-BINDING CASSETTE SUB-FAMILY B"/>
    <property type="match status" value="1"/>
</dbReference>
<evidence type="ECO:0000256" key="6">
    <source>
        <dbReference type="ARBA" id="ARBA00023136"/>
    </source>
</evidence>
<dbReference type="CDD" id="cd18584">
    <property type="entry name" value="ABC_6TM_AarD_CydD"/>
    <property type="match status" value="1"/>
</dbReference>
<feature type="domain" description="ABC transmembrane type-1" evidence="9">
    <location>
        <begin position="17"/>
        <end position="298"/>
    </location>
</feature>
<name>A0ABT1YBS6_9BACL</name>
<gene>
    <name evidence="10" type="primary">cydD</name>
    <name evidence="10" type="ORF">NV381_05475</name>
</gene>
<evidence type="ECO:0000256" key="2">
    <source>
        <dbReference type="ARBA" id="ARBA00022692"/>
    </source>
</evidence>
<dbReference type="InterPro" id="IPR036640">
    <property type="entry name" value="ABC1_TM_sf"/>
</dbReference>
<dbReference type="InterPro" id="IPR003593">
    <property type="entry name" value="AAA+_ATPase"/>
</dbReference>
<evidence type="ECO:0000313" key="11">
    <source>
        <dbReference type="Proteomes" id="UP001300012"/>
    </source>
</evidence>
<proteinExistence type="predicted"/>
<reference evidence="10 11" key="1">
    <citation type="submission" date="2022-08" db="EMBL/GenBank/DDBJ databases">
        <title>Paenibacillus endoradicis sp. nov., Paenibacillus radicibacter sp. nov and Paenibacillus pararadicis sp. nov., three cold-adapted plant growth-promoting bacteria isolated from root of Larix gmelinii in Great Khingan.</title>
        <authorList>
            <person name="Xue H."/>
        </authorList>
    </citation>
    <scope>NUCLEOTIDE SEQUENCE [LARGE SCALE GENOMIC DNA]</scope>
    <source>
        <strain evidence="10 11">N5-1-1-5</strain>
    </source>
</reference>
<comment type="caution">
    <text evidence="10">The sequence shown here is derived from an EMBL/GenBank/DDBJ whole genome shotgun (WGS) entry which is preliminary data.</text>
</comment>
<dbReference type="PROSITE" id="PS50929">
    <property type="entry name" value="ABC_TM1F"/>
    <property type="match status" value="1"/>
</dbReference>
<keyword evidence="6 7" id="KW-0472">Membrane</keyword>
<evidence type="ECO:0000256" key="5">
    <source>
        <dbReference type="ARBA" id="ARBA00022989"/>
    </source>
</evidence>
<evidence type="ECO:0000256" key="7">
    <source>
        <dbReference type="SAM" id="Phobius"/>
    </source>
</evidence>
<protein>
    <submittedName>
        <fullName evidence="10">Thiol reductant ABC exporter subunit CydD</fullName>
    </submittedName>
</protein>
<dbReference type="InterPro" id="IPR011527">
    <property type="entry name" value="ABC1_TM_dom"/>
</dbReference>
<evidence type="ECO:0000256" key="4">
    <source>
        <dbReference type="ARBA" id="ARBA00022840"/>
    </source>
</evidence>
<feature type="transmembrane region" description="Helical" evidence="7">
    <location>
        <begin position="266"/>
        <end position="284"/>
    </location>
</feature>
<dbReference type="InterPro" id="IPR027417">
    <property type="entry name" value="P-loop_NTPase"/>
</dbReference>
<dbReference type="SUPFAM" id="SSF90123">
    <property type="entry name" value="ABC transporter transmembrane region"/>
    <property type="match status" value="1"/>
</dbReference>
<keyword evidence="2 7" id="KW-0812">Transmembrane</keyword>
<organism evidence="10 11">
    <name type="scientific">Paenibacillus radicis</name>
    <name type="common">ex Xue et al. 2023</name>
    <dbReference type="NCBI Taxonomy" id="2972489"/>
    <lineage>
        <taxon>Bacteria</taxon>
        <taxon>Bacillati</taxon>
        <taxon>Bacillota</taxon>
        <taxon>Bacilli</taxon>
        <taxon>Bacillales</taxon>
        <taxon>Paenibacillaceae</taxon>
        <taxon>Paenibacillus</taxon>
    </lineage>
</organism>
<dbReference type="NCBIfam" id="TIGR02857">
    <property type="entry name" value="CydD"/>
    <property type="match status" value="1"/>
</dbReference>
<feature type="transmembrane region" description="Helical" evidence="7">
    <location>
        <begin position="130"/>
        <end position="148"/>
    </location>
</feature>
<evidence type="ECO:0000256" key="1">
    <source>
        <dbReference type="ARBA" id="ARBA00004651"/>
    </source>
</evidence>
<feature type="transmembrane region" description="Helical" evidence="7">
    <location>
        <begin position="154"/>
        <end position="177"/>
    </location>
</feature>
<dbReference type="PANTHER" id="PTHR24221:SF614">
    <property type="entry name" value="GLUTATHIONE_L-CYSTEINE TRANSPORT SYSTEM ATP-BINDING_PERMEASE PROTEIN CYDC"/>
    <property type="match status" value="1"/>
</dbReference>
<dbReference type="SUPFAM" id="SSF52540">
    <property type="entry name" value="P-loop containing nucleoside triphosphate hydrolases"/>
    <property type="match status" value="1"/>
</dbReference>
<accession>A0ABT1YBS6</accession>
<keyword evidence="5 7" id="KW-1133">Transmembrane helix</keyword>
<feature type="transmembrane region" description="Helical" evidence="7">
    <location>
        <begin position="236"/>
        <end position="260"/>
    </location>
</feature>
<evidence type="ECO:0000259" key="9">
    <source>
        <dbReference type="PROSITE" id="PS50929"/>
    </source>
</evidence>
<dbReference type="RefSeq" id="WP_258212264.1">
    <property type="nucleotide sequence ID" value="NZ_JANQBD010000003.1"/>
</dbReference>
<dbReference type="CDD" id="cd03228">
    <property type="entry name" value="ABCC_MRP_Like"/>
    <property type="match status" value="1"/>
</dbReference>
<dbReference type="SMART" id="SM00382">
    <property type="entry name" value="AAA"/>
    <property type="match status" value="1"/>
</dbReference>
<evidence type="ECO:0000259" key="8">
    <source>
        <dbReference type="PROSITE" id="PS50893"/>
    </source>
</evidence>
<evidence type="ECO:0000256" key="3">
    <source>
        <dbReference type="ARBA" id="ARBA00022741"/>
    </source>
</evidence>
<dbReference type="Pfam" id="PF00664">
    <property type="entry name" value="ABC_membrane"/>
    <property type="match status" value="1"/>
</dbReference>
<keyword evidence="3" id="KW-0547">Nucleotide-binding</keyword>
<keyword evidence="11" id="KW-1185">Reference proteome</keyword>
<dbReference type="PROSITE" id="PS50893">
    <property type="entry name" value="ABC_TRANSPORTER_2"/>
    <property type="match status" value="1"/>
</dbReference>
<dbReference type="InterPro" id="IPR039421">
    <property type="entry name" value="Type_1_exporter"/>
</dbReference>
<sequence length="579" mass="63817">MDRTLLMFKGIRAVLSIVTVFTLIQCCSMIVAAQALADIISECFAGAAIETQTSKLLLFALAFVVRHTMTLLQQRTSHRFAAITSETMRRRLMDKLFQLGPRFTGAQGTGSLTTLVLEGVTQFRSYVELVIPRMIGTAVVPAVLLIYICLQDTLVGLILTITMPILIVFMILIGLAAKSQVEKQHDSYRQLSNHFVDSLRGIETLKFLGQTRNHAATIEKVSDRFKSATMRTLKTAFLSSFALDFIAMLSVASVAVSLGLRLVNGTIWLAPALTVLILAPEYFLPIRMLGSDYHATLDGKEKGAAMMAILQLPSQPLPPIDGKKEASYGTWNEASHLTLSSVGVKHDEAAPYSLDAITLKLSGYGKIAIIGETGAGKSTLLEVIGGLLEPSSGQLTWDGCKLTDKFRNEAWRKETVYMPQHPYLFSGTLLDNIRFYRPEATVEEVKQAVFKTGLTGCIDSLPNGLEELIGGGGRPLSGGQAHRIALARAILSQRPVLLLDEPTAHLDIETEYELKEAMLPIFENKLVLLATHRLHWMPDMDQIYVLEHGKLAEAGTHEQLLARQGLYYRMMLSQLEEVL</sequence>
<keyword evidence="4" id="KW-0067">ATP-binding</keyword>
<dbReference type="Pfam" id="PF00005">
    <property type="entry name" value="ABC_tran"/>
    <property type="match status" value="1"/>
</dbReference>
<dbReference type="Gene3D" id="1.20.1560.10">
    <property type="entry name" value="ABC transporter type 1, transmembrane domain"/>
    <property type="match status" value="1"/>
</dbReference>
<comment type="subcellular location">
    <subcellularLocation>
        <location evidence="1">Cell membrane</location>
        <topology evidence="1">Multi-pass membrane protein</topology>
    </subcellularLocation>
</comment>
<evidence type="ECO:0000313" key="10">
    <source>
        <dbReference type="EMBL" id="MCR8630649.1"/>
    </source>
</evidence>
<dbReference type="InterPro" id="IPR003439">
    <property type="entry name" value="ABC_transporter-like_ATP-bd"/>
</dbReference>
<feature type="domain" description="ABC transporter" evidence="8">
    <location>
        <begin position="337"/>
        <end position="573"/>
    </location>
</feature>
<dbReference type="Proteomes" id="UP001300012">
    <property type="component" value="Unassembled WGS sequence"/>
</dbReference>